<evidence type="ECO:0000259" key="3">
    <source>
        <dbReference type="Pfam" id="PF00582"/>
    </source>
</evidence>
<keyword evidence="1" id="KW-0472">Membrane</keyword>
<evidence type="ECO:0000256" key="1">
    <source>
        <dbReference type="SAM" id="Phobius"/>
    </source>
</evidence>
<keyword evidence="2" id="KW-0732">Signal</keyword>
<feature type="transmembrane region" description="Helical" evidence="1">
    <location>
        <begin position="114"/>
        <end position="138"/>
    </location>
</feature>
<feature type="domain" description="UspA" evidence="3">
    <location>
        <begin position="32"/>
        <end position="91"/>
    </location>
</feature>
<proteinExistence type="predicted"/>
<dbReference type="InterPro" id="IPR006016">
    <property type="entry name" value="UspA"/>
</dbReference>
<keyword evidence="1" id="KW-1133">Transmembrane helix</keyword>
<sequence length="145" mass="16184">MQACFLMCLIAAFIPLTEFRQPETRKKYDIQTDIEVLDTVDTAAKQKESYTGEKLIEAIEDLKLDSLVMGSRGLGVIKTIIVGSVAKYVLAYSIPRPSSSTQISSISINIIRNFGFGFLIIYHQLLAWVLMLDLYVLLGLGDLFS</sequence>
<dbReference type="EMBL" id="AP019302">
    <property type="protein sequence ID" value="BBH06207.1"/>
    <property type="molecule type" value="Genomic_DNA"/>
</dbReference>
<name>A0A4Y1RQT7_PRUDU</name>
<reference evidence="4" key="1">
    <citation type="journal article" date="2019" name="Science">
        <title>Mutation of a bHLH transcription factor allowed almond domestication.</title>
        <authorList>
            <person name="Sanchez-Perez R."/>
            <person name="Pavan S."/>
            <person name="Mazzeo R."/>
            <person name="Moldovan C."/>
            <person name="Aiese Cigliano R."/>
            <person name="Del Cueto J."/>
            <person name="Ricciardi F."/>
            <person name="Lotti C."/>
            <person name="Ricciardi L."/>
            <person name="Dicenta F."/>
            <person name="Lopez-Marques R.L."/>
            <person name="Lindberg Moller B."/>
        </authorList>
    </citation>
    <scope>NUCLEOTIDE SEQUENCE</scope>
</reference>
<dbReference type="PANTHER" id="PTHR46100">
    <property type="entry name" value="IMP2'P"/>
    <property type="match status" value="1"/>
</dbReference>
<dbReference type="SUPFAM" id="SSF52402">
    <property type="entry name" value="Adenine nucleotide alpha hydrolases-like"/>
    <property type="match status" value="1"/>
</dbReference>
<dbReference type="PANTHER" id="PTHR46100:SF2">
    <property type="entry name" value="OS05G0453700 PROTEIN"/>
    <property type="match status" value="1"/>
</dbReference>
<accession>A0A4Y1RQT7</accession>
<dbReference type="GO" id="GO:0016787">
    <property type="term" value="F:hydrolase activity"/>
    <property type="evidence" value="ECO:0007669"/>
    <property type="project" value="UniProtKB-KW"/>
</dbReference>
<dbReference type="Pfam" id="PF00582">
    <property type="entry name" value="Usp"/>
    <property type="match status" value="1"/>
</dbReference>
<protein>
    <submittedName>
        <fullName evidence="4">Adenine nucleotide alpha hydrolases-like superfamily protein</fullName>
    </submittedName>
</protein>
<dbReference type="AlphaFoldDB" id="A0A4Y1RQT7"/>
<evidence type="ECO:0000313" key="4">
    <source>
        <dbReference type="EMBL" id="BBH06207.1"/>
    </source>
</evidence>
<gene>
    <name evidence="4" type="ORF">Prudu_017787</name>
</gene>
<dbReference type="InterPro" id="IPR014729">
    <property type="entry name" value="Rossmann-like_a/b/a_fold"/>
</dbReference>
<keyword evidence="1" id="KW-0812">Transmembrane</keyword>
<feature type="signal peptide" evidence="2">
    <location>
        <begin position="1"/>
        <end position="19"/>
    </location>
</feature>
<organism evidence="4">
    <name type="scientific">Prunus dulcis</name>
    <name type="common">Almond</name>
    <name type="synonym">Amygdalus dulcis</name>
    <dbReference type="NCBI Taxonomy" id="3755"/>
    <lineage>
        <taxon>Eukaryota</taxon>
        <taxon>Viridiplantae</taxon>
        <taxon>Streptophyta</taxon>
        <taxon>Embryophyta</taxon>
        <taxon>Tracheophyta</taxon>
        <taxon>Spermatophyta</taxon>
        <taxon>Magnoliopsida</taxon>
        <taxon>eudicotyledons</taxon>
        <taxon>Gunneridae</taxon>
        <taxon>Pentapetalae</taxon>
        <taxon>rosids</taxon>
        <taxon>fabids</taxon>
        <taxon>Rosales</taxon>
        <taxon>Rosaceae</taxon>
        <taxon>Amygdaloideae</taxon>
        <taxon>Amygdaleae</taxon>
        <taxon>Prunus</taxon>
    </lineage>
</organism>
<keyword evidence="4" id="KW-0378">Hydrolase</keyword>
<dbReference type="Gene3D" id="3.40.50.620">
    <property type="entry name" value="HUPs"/>
    <property type="match status" value="1"/>
</dbReference>
<evidence type="ECO:0000256" key="2">
    <source>
        <dbReference type="SAM" id="SignalP"/>
    </source>
</evidence>
<feature type="chain" id="PRO_5021200217" evidence="2">
    <location>
        <begin position="20"/>
        <end position="145"/>
    </location>
</feature>